<gene>
    <name evidence="1" type="ORF">AVEN_147566_1</name>
</gene>
<organism evidence="1 2">
    <name type="scientific">Araneus ventricosus</name>
    <name type="common">Orbweaver spider</name>
    <name type="synonym">Epeira ventricosa</name>
    <dbReference type="NCBI Taxonomy" id="182803"/>
    <lineage>
        <taxon>Eukaryota</taxon>
        <taxon>Metazoa</taxon>
        <taxon>Ecdysozoa</taxon>
        <taxon>Arthropoda</taxon>
        <taxon>Chelicerata</taxon>
        <taxon>Arachnida</taxon>
        <taxon>Araneae</taxon>
        <taxon>Araneomorphae</taxon>
        <taxon>Entelegynae</taxon>
        <taxon>Araneoidea</taxon>
        <taxon>Araneidae</taxon>
        <taxon>Araneus</taxon>
    </lineage>
</organism>
<dbReference type="EMBL" id="BGPR01015092">
    <property type="protein sequence ID" value="GBN67979.1"/>
    <property type="molecule type" value="Genomic_DNA"/>
</dbReference>
<name>A0A4Y2QXX4_ARAVE</name>
<evidence type="ECO:0000313" key="2">
    <source>
        <dbReference type="Proteomes" id="UP000499080"/>
    </source>
</evidence>
<comment type="caution">
    <text evidence="1">The sequence shown here is derived from an EMBL/GenBank/DDBJ whole genome shotgun (WGS) entry which is preliminary data.</text>
</comment>
<keyword evidence="2" id="KW-1185">Reference proteome</keyword>
<reference evidence="1 2" key="1">
    <citation type="journal article" date="2019" name="Sci. Rep.">
        <title>Orb-weaving spider Araneus ventricosus genome elucidates the spidroin gene catalogue.</title>
        <authorList>
            <person name="Kono N."/>
            <person name="Nakamura H."/>
            <person name="Ohtoshi R."/>
            <person name="Moran D.A.P."/>
            <person name="Shinohara A."/>
            <person name="Yoshida Y."/>
            <person name="Fujiwara M."/>
            <person name="Mori M."/>
            <person name="Tomita M."/>
            <person name="Arakawa K."/>
        </authorList>
    </citation>
    <scope>NUCLEOTIDE SEQUENCE [LARGE SCALE GENOMIC DNA]</scope>
</reference>
<proteinExistence type="predicted"/>
<protein>
    <submittedName>
        <fullName evidence="1">Uncharacterized protein</fullName>
    </submittedName>
</protein>
<accession>A0A4Y2QXX4</accession>
<sequence length="88" mass="9783">MSRFKSKLDHYSLVWSGSLENGVATQLFSPSGQHLKLRGEEPCMKEHYLGSIPIEHSIGNALTEAFSTEIGTEIVAHLPRLHNNEVLP</sequence>
<evidence type="ECO:0000313" key="1">
    <source>
        <dbReference type="EMBL" id="GBN67979.1"/>
    </source>
</evidence>
<dbReference type="AlphaFoldDB" id="A0A4Y2QXX4"/>
<dbReference type="Proteomes" id="UP000499080">
    <property type="component" value="Unassembled WGS sequence"/>
</dbReference>